<evidence type="ECO:0000313" key="3">
    <source>
        <dbReference type="WBParaSite" id="MBELARI_LOCUS1859"/>
    </source>
</evidence>
<evidence type="ECO:0000256" key="1">
    <source>
        <dbReference type="SAM" id="Phobius"/>
    </source>
</evidence>
<reference evidence="3" key="1">
    <citation type="submission" date="2024-02" db="UniProtKB">
        <authorList>
            <consortium name="WormBaseParasite"/>
        </authorList>
    </citation>
    <scope>IDENTIFICATION</scope>
</reference>
<accession>A0AAF3EWL4</accession>
<dbReference type="AlphaFoldDB" id="A0AAF3EWL4"/>
<sequence length="163" mass="18907">MYGSTSTSDFQTLDLDDCRPAAIRRHKIHLWRSMKVMISSRLFLGFSLIFALMMIVYQRMSIVNLQKSLDETPRGRRSLYSSENEIRDDYLPIYAEMTKSQLKHLCEKHSITIGFEAKKHRKKSHSDRKHCQVDVSMTAPRLVTKRPHSIGAALRGWEILVAI</sequence>
<keyword evidence="1" id="KW-0472">Membrane</keyword>
<evidence type="ECO:0000313" key="2">
    <source>
        <dbReference type="Proteomes" id="UP000887575"/>
    </source>
</evidence>
<organism evidence="2 3">
    <name type="scientific">Mesorhabditis belari</name>
    <dbReference type="NCBI Taxonomy" id="2138241"/>
    <lineage>
        <taxon>Eukaryota</taxon>
        <taxon>Metazoa</taxon>
        <taxon>Ecdysozoa</taxon>
        <taxon>Nematoda</taxon>
        <taxon>Chromadorea</taxon>
        <taxon>Rhabditida</taxon>
        <taxon>Rhabditina</taxon>
        <taxon>Rhabditomorpha</taxon>
        <taxon>Rhabditoidea</taxon>
        <taxon>Rhabditidae</taxon>
        <taxon>Mesorhabditinae</taxon>
        <taxon>Mesorhabditis</taxon>
    </lineage>
</organism>
<keyword evidence="1" id="KW-1133">Transmembrane helix</keyword>
<dbReference type="WBParaSite" id="MBELARI_LOCUS1859">
    <property type="protein sequence ID" value="MBELARI_LOCUS1859"/>
    <property type="gene ID" value="MBELARI_LOCUS1859"/>
</dbReference>
<keyword evidence="1" id="KW-0812">Transmembrane</keyword>
<dbReference type="Proteomes" id="UP000887575">
    <property type="component" value="Unassembled WGS sequence"/>
</dbReference>
<feature type="transmembrane region" description="Helical" evidence="1">
    <location>
        <begin position="38"/>
        <end position="57"/>
    </location>
</feature>
<proteinExistence type="predicted"/>
<protein>
    <submittedName>
        <fullName evidence="3">Uncharacterized protein</fullName>
    </submittedName>
</protein>
<keyword evidence="2" id="KW-1185">Reference proteome</keyword>
<name>A0AAF3EWL4_9BILA</name>